<evidence type="ECO:0000259" key="14">
    <source>
        <dbReference type="Pfam" id="PF07715"/>
    </source>
</evidence>
<evidence type="ECO:0000256" key="1">
    <source>
        <dbReference type="ARBA" id="ARBA00004571"/>
    </source>
</evidence>
<evidence type="ECO:0000256" key="5">
    <source>
        <dbReference type="ARBA" id="ARBA00022729"/>
    </source>
</evidence>
<dbReference type="EMBL" id="QWGE01000004">
    <property type="protein sequence ID" value="RIJ36734.1"/>
    <property type="molecule type" value="Genomic_DNA"/>
</dbReference>
<dbReference type="Pfam" id="PF00593">
    <property type="entry name" value="TonB_dep_Rec_b-barrel"/>
    <property type="match status" value="1"/>
</dbReference>
<feature type="chain" id="PRO_5017202862" evidence="12">
    <location>
        <begin position="25"/>
        <end position="641"/>
    </location>
</feature>
<keyword evidence="5 12" id="KW-0732">Signal</keyword>
<dbReference type="InterPro" id="IPR037066">
    <property type="entry name" value="Plug_dom_sf"/>
</dbReference>
<evidence type="ECO:0000256" key="3">
    <source>
        <dbReference type="ARBA" id="ARBA00022452"/>
    </source>
</evidence>
<dbReference type="GO" id="GO:0009279">
    <property type="term" value="C:cell outer membrane"/>
    <property type="evidence" value="ECO:0007669"/>
    <property type="project" value="UniProtKB-SubCell"/>
</dbReference>
<proteinExistence type="inferred from homology"/>
<gene>
    <name evidence="15" type="ORF">D1627_12920</name>
</gene>
<keyword evidence="16" id="KW-1185">Reference proteome</keyword>
<dbReference type="GO" id="GO:0044718">
    <property type="term" value="P:siderophore transmembrane transport"/>
    <property type="evidence" value="ECO:0007669"/>
    <property type="project" value="TreeGrafter"/>
</dbReference>
<evidence type="ECO:0000313" key="15">
    <source>
        <dbReference type="EMBL" id="RIJ36734.1"/>
    </source>
</evidence>
<keyword evidence="7 10" id="KW-0472">Membrane</keyword>
<evidence type="ECO:0000256" key="6">
    <source>
        <dbReference type="ARBA" id="ARBA00023077"/>
    </source>
</evidence>
<dbReference type="InterPro" id="IPR036942">
    <property type="entry name" value="Beta-barrel_TonB_sf"/>
</dbReference>
<evidence type="ECO:0000256" key="9">
    <source>
        <dbReference type="ARBA" id="ARBA00023237"/>
    </source>
</evidence>
<dbReference type="PANTHER" id="PTHR30069:SF29">
    <property type="entry name" value="HEMOGLOBIN AND HEMOGLOBIN-HAPTOGLOBIN-BINDING PROTEIN 1-RELATED"/>
    <property type="match status" value="1"/>
</dbReference>
<dbReference type="Gene3D" id="2.170.130.10">
    <property type="entry name" value="TonB-dependent receptor, plug domain"/>
    <property type="match status" value="1"/>
</dbReference>
<evidence type="ECO:0000256" key="11">
    <source>
        <dbReference type="RuleBase" id="RU003357"/>
    </source>
</evidence>
<keyword evidence="4 10" id="KW-0812">Transmembrane</keyword>
<dbReference type="Gene3D" id="2.40.170.20">
    <property type="entry name" value="TonB-dependent receptor, beta-barrel domain"/>
    <property type="match status" value="1"/>
</dbReference>
<keyword evidence="6 11" id="KW-0798">TonB box</keyword>
<evidence type="ECO:0000256" key="10">
    <source>
        <dbReference type="PROSITE-ProRule" id="PRU01360"/>
    </source>
</evidence>
<evidence type="ECO:0000256" key="12">
    <source>
        <dbReference type="SAM" id="SignalP"/>
    </source>
</evidence>
<evidence type="ECO:0000256" key="8">
    <source>
        <dbReference type="ARBA" id="ARBA00023170"/>
    </source>
</evidence>
<feature type="signal peptide" evidence="12">
    <location>
        <begin position="1"/>
        <end position="24"/>
    </location>
</feature>
<evidence type="ECO:0000313" key="16">
    <source>
        <dbReference type="Proteomes" id="UP000266005"/>
    </source>
</evidence>
<keyword evidence="2 10" id="KW-0813">Transport</keyword>
<dbReference type="InterPro" id="IPR039426">
    <property type="entry name" value="TonB-dep_rcpt-like"/>
</dbReference>
<keyword evidence="3 10" id="KW-1134">Transmembrane beta strand</keyword>
<reference evidence="16" key="1">
    <citation type="submission" date="2018-08" db="EMBL/GenBank/DDBJ databases">
        <title>Mucilaginibacter sp. MYSH2.</title>
        <authorList>
            <person name="Seo T."/>
        </authorList>
    </citation>
    <scope>NUCLEOTIDE SEQUENCE [LARGE SCALE GENOMIC DNA]</scope>
    <source>
        <strain evidence="16">KIRAN</strain>
    </source>
</reference>
<evidence type="ECO:0000256" key="7">
    <source>
        <dbReference type="ARBA" id="ARBA00023136"/>
    </source>
</evidence>
<evidence type="ECO:0000256" key="4">
    <source>
        <dbReference type="ARBA" id="ARBA00022692"/>
    </source>
</evidence>
<keyword evidence="8 15" id="KW-0675">Receptor</keyword>
<dbReference type="SUPFAM" id="SSF56935">
    <property type="entry name" value="Porins"/>
    <property type="match status" value="1"/>
</dbReference>
<protein>
    <submittedName>
        <fullName evidence="15">TonB-dependent receptor</fullName>
    </submittedName>
</protein>
<organism evidence="15 16">
    <name type="scientific">Pontibacter oryzae</name>
    <dbReference type="NCBI Taxonomy" id="2304593"/>
    <lineage>
        <taxon>Bacteria</taxon>
        <taxon>Pseudomonadati</taxon>
        <taxon>Bacteroidota</taxon>
        <taxon>Cytophagia</taxon>
        <taxon>Cytophagales</taxon>
        <taxon>Hymenobacteraceae</taxon>
        <taxon>Pontibacter</taxon>
    </lineage>
</organism>
<comment type="caution">
    <text evidence="15">The sequence shown here is derived from an EMBL/GenBank/DDBJ whole genome shotgun (WGS) entry which is preliminary data.</text>
</comment>
<dbReference type="InterPro" id="IPR000531">
    <property type="entry name" value="Beta-barrel_TonB"/>
</dbReference>
<keyword evidence="9 10" id="KW-0998">Cell outer membrane</keyword>
<dbReference type="Pfam" id="PF07715">
    <property type="entry name" value="Plug"/>
    <property type="match status" value="1"/>
</dbReference>
<comment type="subcellular location">
    <subcellularLocation>
        <location evidence="1 10">Cell outer membrane</location>
        <topology evidence="1 10">Multi-pass membrane protein</topology>
    </subcellularLocation>
</comment>
<dbReference type="InterPro" id="IPR012910">
    <property type="entry name" value="Plug_dom"/>
</dbReference>
<comment type="similarity">
    <text evidence="10 11">Belongs to the TonB-dependent receptor family.</text>
</comment>
<feature type="domain" description="TonB-dependent receptor-like beta-barrel" evidence="13">
    <location>
        <begin position="186"/>
        <end position="599"/>
    </location>
</feature>
<dbReference type="OrthoDB" id="9762903at2"/>
<dbReference type="PROSITE" id="PS52016">
    <property type="entry name" value="TONB_DEPENDENT_REC_3"/>
    <property type="match status" value="1"/>
</dbReference>
<name>A0A399S216_9BACT</name>
<dbReference type="AlphaFoldDB" id="A0A399S216"/>
<dbReference type="PANTHER" id="PTHR30069">
    <property type="entry name" value="TONB-DEPENDENT OUTER MEMBRANE RECEPTOR"/>
    <property type="match status" value="1"/>
</dbReference>
<dbReference type="RefSeq" id="WP_119432681.1">
    <property type="nucleotide sequence ID" value="NZ_QWGE01000004.1"/>
</dbReference>
<dbReference type="GO" id="GO:0015344">
    <property type="term" value="F:siderophore uptake transmembrane transporter activity"/>
    <property type="evidence" value="ECO:0007669"/>
    <property type="project" value="TreeGrafter"/>
</dbReference>
<accession>A0A399S216</accession>
<evidence type="ECO:0000256" key="2">
    <source>
        <dbReference type="ARBA" id="ARBA00022448"/>
    </source>
</evidence>
<feature type="domain" description="TonB-dependent receptor plug" evidence="14">
    <location>
        <begin position="52"/>
        <end position="152"/>
    </location>
</feature>
<dbReference type="Proteomes" id="UP000266005">
    <property type="component" value="Unassembled WGS sequence"/>
</dbReference>
<evidence type="ECO:0000259" key="13">
    <source>
        <dbReference type="Pfam" id="PF00593"/>
    </source>
</evidence>
<sequence length="641" mass="70429">MANFSYLKVWLCAGLCCAFGKAVAQHPQDTTQLQLGTVEVFGKPAEVFAAGSHVEQLDSAYLSTYSSGSLAEALQARTPLYLKSYGVSGISSVSFRGTNASQTAVLWNGLNIAPATLGQADFSTLPLSGLGDVAVQYGSAAASYGSGAIGGAVLLNSPKHKTQGLGGDVKLEAGSFGRYFGSGSLGYTSGKFSYGLSTYGLLAENNFTFRDLSRFKTPETKQEHAAVAQHGFTQDFGWQLSPKTDLAVHGWYTYSDREVQPSMGSADTDARQLDESLRLMTELKHLSSLGQTNIKAAYFKDHLHFTDLSNDSESDVNTYQLQAEQTYTYGNRWRLRGGINMQHFAAQNDGYAGPAEENRTALFALFRYDPAQQLQLSLNLRQAFVDGYNPPLTPALGFNWKFFNNNRHQVSLKGNASGSYRAPTLNDRFWANAGNPDLRPEQGRNFELGLRHVLVQGSNLLLQTEATGYYMLLDDWIQWAPNSNGTWRPVNLQKVESKGFELSASATATWGKWQLNSTAAYTYTSSVQKEVYENNSDGLGKQLMYVPQHKAVLSTAAKYKSWSLLGTLNYTGLRYTSNSETTSLDDFLLLNLAFTKRLQLGPNILLLSLRSDNATNAEYQTMSARAMPPRGYTLSLRFILP</sequence>